<dbReference type="EMBL" id="HACA01001697">
    <property type="protein sequence ID" value="CDW19058.1"/>
    <property type="molecule type" value="Transcribed_RNA"/>
</dbReference>
<dbReference type="AlphaFoldDB" id="A0A0K2SZ77"/>
<evidence type="ECO:0000313" key="1">
    <source>
        <dbReference type="EMBL" id="CDW19058.1"/>
    </source>
</evidence>
<reference evidence="1" key="1">
    <citation type="submission" date="2014-05" db="EMBL/GenBank/DDBJ databases">
        <authorList>
            <person name="Chronopoulou M."/>
        </authorList>
    </citation>
    <scope>NUCLEOTIDE SEQUENCE</scope>
    <source>
        <tissue evidence="1">Whole organism</tissue>
    </source>
</reference>
<proteinExistence type="predicted"/>
<sequence length="45" mass="5152">MEVVVVSWLQVAGLIEIQHRHCFCDSLWKKSLFSAFSALEEVDLS</sequence>
<name>A0A0K2SZ77_LEPSM</name>
<accession>A0A0K2SZ77</accession>
<protein>
    <submittedName>
        <fullName evidence="1">Uncharacterized protein</fullName>
    </submittedName>
</protein>
<organism evidence="1">
    <name type="scientific">Lepeophtheirus salmonis</name>
    <name type="common">Salmon louse</name>
    <name type="synonym">Caligus salmonis</name>
    <dbReference type="NCBI Taxonomy" id="72036"/>
    <lineage>
        <taxon>Eukaryota</taxon>
        <taxon>Metazoa</taxon>
        <taxon>Ecdysozoa</taxon>
        <taxon>Arthropoda</taxon>
        <taxon>Crustacea</taxon>
        <taxon>Multicrustacea</taxon>
        <taxon>Hexanauplia</taxon>
        <taxon>Copepoda</taxon>
        <taxon>Siphonostomatoida</taxon>
        <taxon>Caligidae</taxon>
        <taxon>Lepeophtheirus</taxon>
    </lineage>
</organism>